<reference evidence="3 5" key="1">
    <citation type="submission" date="2015-01" db="EMBL/GenBank/DDBJ databases">
        <title>Genome sequences of high lactate-tolerant strain Salinicoccus roseus W12 with industrial interest.</title>
        <authorList>
            <person name="Wang H."/>
            <person name="Yu B."/>
        </authorList>
    </citation>
    <scope>NUCLEOTIDE SEQUENCE [LARGE SCALE GENOMIC DNA]</scope>
    <source>
        <strain evidence="3 5">W12</strain>
    </source>
</reference>
<dbReference type="GeneID" id="77844287"/>
<evidence type="ECO:0000313" key="5">
    <source>
        <dbReference type="Proteomes" id="UP000031546"/>
    </source>
</evidence>
<dbReference type="RefSeq" id="WP_040104917.1">
    <property type="nucleotide sequence ID" value="NZ_JABEVU030000001.1"/>
</dbReference>
<dbReference type="STRING" id="45670.SN16_01870"/>
<dbReference type="Proteomes" id="UP000527860">
    <property type="component" value="Unassembled WGS sequence"/>
</dbReference>
<name>A0A0C2DN94_9STAP</name>
<dbReference type="SUPFAM" id="SSF53756">
    <property type="entry name" value="UDP-Glycosyltransferase/glycogen phosphorylase"/>
    <property type="match status" value="1"/>
</dbReference>
<dbReference type="CDD" id="cd03794">
    <property type="entry name" value="GT4_WbuB-like"/>
    <property type="match status" value="1"/>
</dbReference>
<dbReference type="AlphaFoldDB" id="A0A0C2DN94"/>
<dbReference type="InterPro" id="IPR028098">
    <property type="entry name" value="Glyco_trans_4-like_N"/>
</dbReference>
<reference evidence="4" key="2">
    <citation type="submission" date="2020-04" db="EMBL/GenBank/DDBJ databases">
        <authorList>
            <person name="Tanveer F."/>
            <person name="Xie Y."/>
            <person name="Shinwari Z.K."/>
        </authorList>
    </citation>
    <scope>NUCLEOTIDE SEQUENCE</scope>
    <source>
        <strain evidence="4">MOSEL-ME25</strain>
    </source>
</reference>
<dbReference type="InterPro" id="IPR050194">
    <property type="entry name" value="Glycosyltransferase_grp1"/>
</dbReference>
<keyword evidence="6" id="KW-1185">Reference proteome</keyword>
<dbReference type="EMBL" id="JABEVU030000001">
    <property type="protein sequence ID" value="MDB0579519.1"/>
    <property type="molecule type" value="Genomic_DNA"/>
</dbReference>
<sequence>MKYLMGMLSFTTLKLNMVSVSKALLQKGLVGKIGYREPAFSVYLRNSSHGTLLELIEGMGISDKYKSYLKATVYKHEKNYKESRRLIRSMDDAEIIKFKTKLLYDMKDISALGELSNKGADILKQLNMEQRMNLISYLTARNMYDLGEQMLQQTDVEKDHLIEQLEADRENVYLKYSLGLYRRDVLGLSADHTLAMNDVKELIDMQDHQMKNMGYILLINHHYRNEEKAEWLNENVVPYFKDKMDLYQYIEPEALHSYDFEIDQDETRALQLQKILNYYHLGSHSKQMRKSMLRLIPQVNLNTQHLMSLRRMLLDGQLEMNDQEFQELCRKDRRLHAIFHYAYLFLNSDINKEIDAFVHFNLNLRDRRRIYNQVIRQLIHTKDQMMLPKYFVEYLQQSHVKRLSNSYILSRHYYAIGATSEREKLIRSKGKDKQFKIRLYLAKLLFYRKRYQWSLYETRKASKIRRDHPDVIRNFIRNYHVAGNITERYNNISKMKKVSPNKLYHNEYEMAKQEFELSKNEWQLKGSFSDDTFVQESDNILFVLNKSLPVLNGYTIRSHEIIKRVRTEGYTPIIATRLGWTPEQDGYEKPEEDIDGIPTYYIGQKDGYSSNKTPLIDYFDKYAEEIRKIIQEKKPSIIHAASNFQNALPALKVGKELGISTIYEVRGLWHFTQSEKNPDFYRSERFKMQDKYEIVCCRTADKVITISESLKKYLIEKGIEEEKITVLPNGVDTEQLKPLAKDESIIEKYGLQNSKVIGFIGSLTSYEGIELIFDSMKHIKGSKNVKYSLKFIIVGAGQYRSELEKRVEEMGLENDVIFIGRVPHEDVSKFYSVIDIAPFPRKDAPVCHLVTPIKTYEAMSMGKRVVVSDVDALKEMVHEGVNGVVFKAESSEELSKALLKIIEDDKIGTHARNWVTEHREWNVLMNKLVPLYKKAN</sequence>
<gene>
    <name evidence="4" type="ORF">F7P68_0003175</name>
    <name evidence="3" type="ORF">SN16_01870</name>
</gene>
<dbReference type="OrthoDB" id="9815550at2"/>
<evidence type="ECO:0000313" key="3">
    <source>
        <dbReference type="EMBL" id="KIH71453.1"/>
    </source>
</evidence>
<protein>
    <submittedName>
        <fullName evidence="4">Glycosyltransferase family 4 protein</fullName>
    </submittedName>
</protein>
<dbReference type="EMBL" id="JXII01000002">
    <property type="protein sequence ID" value="KIH71453.1"/>
    <property type="molecule type" value="Genomic_DNA"/>
</dbReference>
<accession>A0A0C2DN94</accession>
<dbReference type="Pfam" id="PF13439">
    <property type="entry name" value="Glyco_transf_4"/>
    <property type="match status" value="1"/>
</dbReference>
<feature type="domain" description="Glycosyl transferase family 1" evidence="1">
    <location>
        <begin position="743"/>
        <end position="915"/>
    </location>
</feature>
<dbReference type="PANTHER" id="PTHR45947:SF3">
    <property type="entry name" value="SULFOQUINOVOSYL TRANSFERASE SQD2"/>
    <property type="match status" value="1"/>
</dbReference>
<comment type="caution">
    <text evidence="3">The sequence shown here is derived from an EMBL/GenBank/DDBJ whole genome shotgun (WGS) entry which is preliminary data.</text>
</comment>
<dbReference type="Pfam" id="PF00534">
    <property type="entry name" value="Glycos_transf_1"/>
    <property type="match status" value="1"/>
</dbReference>
<proteinExistence type="predicted"/>
<organism evidence="3 5">
    <name type="scientific">Salinicoccus roseus</name>
    <dbReference type="NCBI Taxonomy" id="45670"/>
    <lineage>
        <taxon>Bacteria</taxon>
        <taxon>Bacillati</taxon>
        <taxon>Bacillota</taxon>
        <taxon>Bacilli</taxon>
        <taxon>Bacillales</taxon>
        <taxon>Staphylococcaceae</taxon>
        <taxon>Salinicoccus</taxon>
    </lineage>
</organism>
<evidence type="ECO:0000313" key="6">
    <source>
        <dbReference type="Proteomes" id="UP000527860"/>
    </source>
</evidence>
<dbReference type="PANTHER" id="PTHR45947">
    <property type="entry name" value="SULFOQUINOVOSYL TRANSFERASE SQD2"/>
    <property type="match status" value="1"/>
</dbReference>
<dbReference type="InterPro" id="IPR001296">
    <property type="entry name" value="Glyco_trans_1"/>
</dbReference>
<dbReference type="Proteomes" id="UP000031546">
    <property type="component" value="Unassembled WGS sequence"/>
</dbReference>
<reference evidence="4" key="3">
    <citation type="submission" date="2022-12" db="EMBL/GenBank/DDBJ databases">
        <title>Genome analysis and biological profiling of marine Salinicoccus roseus MOSEL-ME25.</title>
        <authorList>
            <person name="Mirza F.T."/>
            <person name="Xie Y."/>
            <person name="Shinwari Z.K."/>
        </authorList>
    </citation>
    <scope>NUCLEOTIDE SEQUENCE</scope>
    <source>
        <strain evidence="4">MOSEL-ME25</strain>
    </source>
</reference>
<dbReference type="Gene3D" id="3.40.50.2000">
    <property type="entry name" value="Glycogen Phosphorylase B"/>
    <property type="match status" value="2"/>
</dbReference>
<evidence type="ECO:0000259" key="1">
    <source>
        <dbReference type="Pfam" id="PF00534"/>
    </source>
</evidence>
<evidence type="ECO:0000313" key="4">
    <source>
        <dbReference type="EMBL" id="MDB0579519.1"/>
    </source>
</evidence>
<dbReference type="GO" id="GO:0016757">
    <property type="term" value="F:glycosyltransferase activity"/>
    <property type="evidence" value="ECO:0007669"/>
    <property type="project" value="InterPro"/>
</dbReference>
<evidence type="ECO:0000259" key="2">
    <source>
        <dbReference type="Pfam" id="PF13439"/>
    </source>
</evidence>
<feature type="domain" description="Glycosyltransferase subfamily 4-like N-terminal" evidence="2">
    <location>
        <begin position="556"/>
        <end position="735"/>
    </location>
</feature>